<evidence type="ECO:0000313" key="2">
    <source>
        <dbReference type="EMBL" id="MFD1186100.1"/>
    </source>
</evidence>
<dbReference type="RefSeq" id="WP_377525192.1">
    <property type="nucleotide sequence ID" value="NZ_JBHTLD010000051.1"/>
</dbReference>
<dbReference type="EMBL" id="JBHTLD010000051">
    <property type="protein sequence ID" value="MFD1186100.1"/>
    <property type="molecule type" value="Genomic_DNA"/>
</dbReference>
<evidence type="ECO:0000313" key="3">
    <source>
        <dbReference type="Proteomes" id="UP001597094"/>
    </source>
</evidence>
<accession>A0ABW3SP66</accession>
<keyword evidence="3" id="KW-1185">Reference proteome</keyword>
<evidence type="ECO:0000256" key="1">
    <source>
        <dbReference type="SAM" id="SignalP"/>
    </source>
</evidence>
<gene>
    <name evidence="2" type="ORF">ACFQ2O_07790</name>
</gene>
<proteinExistence type="predicted"/>
<name>A0ABW3SP66_9BACT</name>
<reference evidence="3" key="1">
    <citation type="journal article" date="2019" name="Int. J. Syst. Evol. Microbiol.">
        <title>The Global Catalogue of Microorganisms (GCM) 10K type strain sequencing project: providing services to taxonomists for standard genome sequencing and annotation.</title>
        <authorList>
            <consortium name="The Broad Institute Genomics Platform"/>
            <consortium name="The Broad Institute Genome Sequencing Center for Infectious Disease"/>
            <person name="Wu L."/>
            <person name="Ma J."/>
        </authorList>
    </citation>
    <scope>NUCLEOTIDE SEQUENCE [LARGE SCALE GENOMIC DNA]</scope>
    <source>
        <strain evidence="3">JCM 31319</strain>
    </source>
</reference>
<keyword evidence="1" id="KW-0732">Signal</keyword>
<organism evidence="2 3">
    <name type="scientific">Pontibacter rugosus</name>
    <dbReference type="NCBI Taxonomy" id="1745966"/>
    <lineage>
        <taxon>Bacteria</taxon>
        <taxon>Pseudomonadati</taxon>
        <taxon>Bacteroidota</taxon>
        <taxon>Cytophagia</taxon>
        <taxon>Cytophagales</taxon>
        <taxon>Hymenobacteraceae</taxon>
        <taxon>Pontibacter</taxon>
    </lineage>
</organism>
<dbReference type="Proteomes" id="UP001597094">
    <property type="component" value="Unassembled WGS sequence"/>
</dbReference>
<feature type="signal peptide" evidence="1">
    <location>
        <begin position="1"/>
        <end position="21"/>
    </location>
</feature>
<sequence length="1162" mass="131662">MHKKGLLLVFLLWGMVLPLLAQAPINNQRCKWIAVSNMPQQLDSLTLLPSTITLHHPKQQQFTYDYNYTTNLFTLTGFPPPDSVSLDTLGTMQAVHDSLLVCFRVMPLNLTQPAFKRDITKLEKTSFQKGGLLEDINSKEEIFKTPGLNKTGSISRGVSFGNTQNVFVNSALNLQLDGKLTDDISITAAITDQNIPFQPEGNTQQLQEFDKVYITLKHRLWQLTAGDVVLRSKPSYFMQFYKNVQGGAFSYTLGKDPERQGVTSVAASVSKGKFASQVITPQEGVLGPYRLRGPNNELFIIVLANSERVFLDGILLQRGYDYDYVIDYNQAEITFTTRHVITKNSRLKVDFEYSDQNYSRGIYNLSHYQSLGKLKVYGNYYNESDNPNSLINLNLDPQQKQLLSGIGDNLQMALASGADSVAYDPRQVLYAKQDTVYNNGESSTTIYTYSTNPEWAHYSVSFTNVGAGNGDYVAVNGAVNGRAYKWVAPVNGVRRGSYAPVRVLPTPKKKQLVTIGGSYELQEGISFFAEGAASQHDLNRFSTLDAGDDAGKGLRLGYVVQNKQLSILGKYRLSSTLNYEFTDEHFEPIDRYRPIEFDRDWNLTITEKAEDHIFNFSVGAAKDAANLVNYRISRRYRDEQLDGVQHYLDVMKKVGKLELRNRFFLLNSEQGERESQWYRGDMNVAYKFGRVSPGYTYSFDKNRITSLGSDSVVGSAQYFEQHLFYLESGDTARTKFRLDYSHRTDRFPTGYGTMGMPEVGQTYNAVLQKKINSDQDLSVQATYRKLDVRNGKNEETIQSRVDWNANFLEGALKSELSYATGTGRELKRIYIFQETLPGQGTHYLREGGDPNNLNDYLEAQAVDQRRYIKIYLPTDEYVNAYTNTFTYRLTTNAPRSWRTEPGIRAKLANFSMLSYVSINKKTTENDLSQRFNPFSQEVEDAFLISLLKQLRHTVYYNRSNPKYGLEYTVQQNEQKQLLTNGTETRNLLSHVLIGRLNLNEVLSSQLSAGYNVRENQSNFLNSKNFKIQARELSPELAYQPNTVLRFTGKYQYSIKHDVLATAETEQEGVFHELGLETKLSQVGKRTVSGNIKYVNIEFDGDQTSYVGYEILNALRPGNNMTWALVVQQRLSNGLNVSLNYDGRKANGVGVVHTGRTQVSVLF</sequence>
<protein>
    <submittedName>
        <fullName evidence="2">Uncharacterized protein</fullName>
    </submittedName>
</protein>
<comment type="caution">
    <text evidence="2">The sequence shown here is derived from an EMBL/GenBank/DDBJ whole genome shotgun (WGS) entry which is preliminary data.</text>
</comment>
<feature type="chain" id="PRO_5047226660" evidence="1">
    <location>
        <begin position="22"/>
        <end position="1162"/>
    </location>
</feature>